<sequence>MTSITNLKKYAIALDFYETDVVEKNQKAAGNNLFEPIRQKYGDRLQECEVDQWRFSIVITECLDVDGKQLYHELVQVLKETGLFNQDSLFKEPQLFEWTVSEQTAGGPKIRSSHSSETLELLRRYKGRIFF</sequence>
<dbReference type="AlphaFoldDB" id="A0A2K0WP92"/>
<dbReference type="Proteomes" id="UP000236664">
    <property type="component" value="Unassembled WGS sequence"/>
</dbReference>
<evidence type="ECO:0000313" key="1">
    <source>
        <dbReference type="EMBL" id="PNP84088.1"/>
    </source>
</evidence>
<reference evidence="1 2" key="1">
    <citation type="submission" date="2017-06" db="EMBL/GenBank/DDBJ databases">
        <title>Genome of Fusarium nygamai isolate CS10214.</title>
        <authorList>
            <person name="Gardiner D.M."/>
            <person name="Obanor F."/>
            <person name="Kazan K."/>
        </authorList>
    </citation>
    <scope>NUCLEOTIDE SEQUENCE [LARGE SCALE GENOMIC DNA]</scope>
    <source>
        <strain evidence="1 2">CS10214</strain>
    </source>
</reference>
<keyword evidence="2" id="KW-1185">Reference proteome</keyword>
<gene>
    <name evidence="1" type="ORF">FNYG_02776</name>
</gene>
<organism evidence="1 2">
    <name type="scientific">Gibberella nygamai</name>
    <name type="common">Bean root rot disease fungus</name>
    <name type="synonym">Fusarium nygamai</name>
    <dbReference type="NCBI Taxonomy" id="42673"/>
    <lineage>
        <taxon>Eukaryota</taxon>
        <taxon>Fungi</taxon>
        <taxon>Dikarya</taxon>
        <taxon>Ascomycota</taxon>
        <taxon>Pezizomycotina</taxon>
        <taxon>Sordariomycetes</taxon>
        <taxon>Hypocreomycetidae</taxon>
        <taxon>Hypocreales</taxon>
        <taxon>Nectriaceae</taxon>
        <taxon>Fusarium</taxon>
        <taxon>Fusarium fujikuroi species complex</taxon>
    </lineage>
</organism>
<name>A0A2K0WP92_GIBNY</name>
<protein>
    <submittedName>
        <fullName evidence="1">Uncharacterized protein</fullName>
    </submittedName>
</protein>
<evidence type="ECO:0000313" key="2">
    <source>
        <dbReference type="Proteomes" id="UP000236664"/>
    </source>
</evidence>
<comment type="caution">
    <text evidence="1">The sequence shown here is derived from an EMBL/GenBank/DDBJ whole genome shotgun (WGS) entry which is preliminary data.</text>
</comment>
<dbReference type="EMBL" id="MTQA01000047">
    <property type="protein sequence ID" value="PNP84088.1"/>
    <property type="molecule type" value="Genomic_DNA"/>
</dbReference>
<proteinExistence type="predicted"/>
<accession>A0A2K0WP92</accession>
<dbReference type="OrthoDB" id="5024906at2759"/>